<organism evidence="2 3">
    <name type="scientific">Nocardia caishijiensis</name>
    <dbReference type="NCBI Taxonomy" id="184756"/>
    <lineage>
        <taxon>Bacteria</taxon>
        <taxon>Bacillati</taxon>
        <taxon>Actinomycetota</taxon>
        <taxon>Actinomycetes</taxon>
        <taxon>Mycobacteriales</taxon>
        <taxon>Nocardiaceae</taxon>
        <taxon>Nocardia</taxon>
    </lineage>
</organism>
<proteinExistence type="predicted"/>
<evidence type="ECO:0000313" key="2">
    <source>
        <dbReference type="EMBL" id="KAF0844841.1"/>
    </source>
</evidence>
<keyword evidence="3" id="KW-1185">Reference proteome</keyword>
<feature type="signal peptide" evidence="1">
    <location>
        <begin position="1"/>
        <end position="23"/>
    </location>
</feature>
<sequence length="124" mass="13568">MRALLTVPMLSVALLVPAPIAAADPFEGEPAEIVRLDYNFGQCDTTLLAISSDVPVRLDITVRNQFDPAARVRIPSFLWAQDLPITNTPVTISVEFMAAAGEYEFDIVTGEEKSVRCQGEIFVL</sequence>
<accession>A0ABQ6YH33</accession>
<dbReference type="EMBL" id="VMSD01000010">
    <property type="protein sequence ID" value="KAF0844841.1"/>
    <property type="molecule type" value="Genomic_DNA"/>
</dbReference>
<gene>
    <name evidence="2" type="ORF">FNL39_11073</name>
</gene>
<dbReference type="Proteomes" id="UP000798951">
    <property type="component" value="Unassembled WGS sequence"/>
</dbReference>
<reference evidence="2 3" key="1">
    <citation type="submission" date="2019-07" db="EMBL/GenBank/DDBJ databases">
        <title>Genomic Encyclopedia of Type Strains, Phase IV (KMG-IV): sequencing the most valuable type-strain genomes for metagenomic binning, comparative biology and taxonomic classification.</title>
        <authorList>
            <person name="Goeker M."/>
        </authorList>
    </citation>
    <scope>NUCLEOTIDE SEQUENCE [LARGE SCALE GENOMIC DNA]</scope>
    <source>
        <strain evidence="2 3">DSM 44831</strain>
    </source>
</reference>
<feature type="chain" id="PRO_5047205565" evidence="1">
    <location>
        <begin position="24"/>
        <end position="124"/>
    </location>
</feature>
<name>A0ABQ6YH33_9NOCA</name>
<protein>
    <submittedName>
        <fullName evidence="2">Uncharacterized protein</fullName>
    </submittedName>
</protein>
<evidence type="ECO:0000256" key="1">
    <source>
        <dbReference type="SAM" id="SignalP"/>
    </source>
</evidence>
<dbReference type="RefSeq" id="WP_067986843.1">
    <property type="nucleotide sequence ID" value="NZ_VMSD01000010.1"/>
</dbReference>
<keyword evidence="1" id="KW-0732">Signal</keyword>
<evidence type="ECO:0000313" key="3">
    <source>
        <dbReference type="Proteomes" id="UP000798951"/>
    </source>
</evidence>
<comment type="caution">
    <text evidence="2">The sequence shown here is derived from an EMBL/GenBank/DDBJ whole genome shotgun (WGS) entry which is preliminary data.</text>
</comment>